<evidence type="ECO:0000313" key="2">
    <source>
        <dbReference type="EnsemblProtists" id="EOD08175"/>
    </source>
</evidence>
<dbReference type="KEGG" id="ehx:EMIHUDRAFT_453186"/>
<organism evidence="2 3">
    <name type="scientific">Emiliania huxleyi (strain CCMP1516)</name>
    <dbReference type="NCBI Taxonomy" id="280463"/>
    <lineage>
        <taxon>Eukaryota</taxon>
        <taxon>Haptista</taxon>
        <taxon>Haptophyta</taxon>
        <taxon>Prymnesiophyceae</taxon>
        <taxon>Isochrysidales</taxon>
        <taxon>Noelaerhabdaceae</taxon>
        <taxon>Emiliania</taxon>
    </lineage>
</organism>
<dbReference type="PaxDb" id="2903-EOD08175"/>
<protein>
    <submittedName>
        <fullName evidence="2">Uncharacterized protein</fullName>
    </submittedName>
</protein>
<evidence type="ECO:0000256" key="1">
    <source>
        <dbReference type="SAM" id="MobiDB-lite"/>
    </source>
</evidence>
<feature type="region of interest" description="Disordered" evidence="1">
    <location>
        <begin position="1"/>
        <end position="38"/>
    </location>
</feature>
<sequence>RGLDPNGVTNGTALRPSAHVLSRRHRREPGARRLLPPDHGRLRLLHAVRLRLARGGDGALQEHQEHPPQKPARRLPRRAPSSGGRGAWARRVRRLPRRRLGHARERWLRWERRVHDLAVVLPV</sequence>
<proteinExistence type="predicted"/>
<dbReference type="EnsemblProtists" id="EOD08175">
    <property type="protein sequence ID" value="EOD08175"/>
    <property type="gene ID" value="EMIHUDRAFT_453186"/>
</dbReference>
<reference evidence="3" key="1">
    <citation type="journal article" date="2013" name="Nature">
        <title>Pan genome of the phytoplankton Emiliania underpins its global distribution.</title>
        <authorList>
            <person name="Read B.A."/>
            <person name="Kegel J."/>
            <person name="Klute M.J."/>
            <person name="Kuo A."/>
            <person name="Lefebvre S.C."/>
            <person name="Maumus F."/>
            <person name="Mayer C."/>
            <person name="Miller J."/>
            <person name="Monier A."/>
            <person name="Salamov A."/>
            <person name="Young J."/>
            <person name="Aguilar M."/>
            <person name="Claverie J.M."/>
            <person name="Frickenhaus S."/>
            <person name="Gonzalez K."/>
            <person name="Herman E.K."/>
            <person name="Lin Y.C."/>
            <person name="Napier J."/>
            <person name="Ogata H."/>
            <person name="Sarno A.F."/>
            <person name="Shmutz J."/>
            <person name="Schroeder D."/>
            <person name="de Vargas C."/>
            <person name="Verret F."/>
            <person name="von Dassow P."/>
            <person name="Valentin K."/>
            <person name="Van de Peer Y."/>
            <person name="Wheeler G."/>
            <person name="Dacks J.B."/>
            <person name="Delwiche C.F."/>
            <person name="Dyhrman S.T."/>
            <person name="Glockner G."/>
            <person name="John U."/>
            <person name="Richards T."/>
            <person name="Worden A.Z."/>
            <person name="Zhang X."/>
            <person name="Grigoriev I.V."/>
            <person name="Allen A.E."/>
            <person name="Bidle K."/>
            <person name="Borodovsky M."/>
            <person name="Bowler C."/>
            <person name="Brownlee C."/>
            <person name="Cock J.M."/>
            <person name="Elias M."/>
            <person name="Gladyshev V.N."/>
            <person name="Groth M."/>
            <person name="Guda C."/>
            <person name="Hadaegh A."/>
            <person name="Iglesias-Rodriguez M.D."/>
            <person name="Jenkins J."/>
            <person name="Jones B.M."/>
            <person name="Lawson T."/>
            <person name="Leese F."/>
            <person name="Lindquist E."/>
            <person name="Lobanov A."/>
            <person name="Lomsadze A."/>
            <person name="Malik S.B."/>
            <person name="Marsh M.E."/>
            <person name="Mackinder L."/>
            <person name="Mock T."/>
            <person name="Mueller-Roeber B."/>
            <person name="Pagarete A."/>
            <person name="Parker M."/>
            <person name="Probert I."/>
            <person name="Quesneville H."/>
            <person name="Raines C."/>
            <person name="Rensing S.A."/>
            <person name="Riano-Pachon D.M."/>
            <person name="Richier S."/>
            <person name="Rokitta S."/>
            <person name="Shiraiwa Y."/>
            <person name="Soanes D.M."/>
            <person name="van der Giezen M."/>
            <person name="Wahlund T.M."/>
            <person name="Williams B."/>
            <person name="Wilson W."/>
            <person name="Wolfe G."/>
            <person name="Wurch L.L."/>
        </authorList>
    </citation>
    <scope>NUCLEOTIDE SEQUENCE</scope>
</reference>
<keyword evidence="3" id="KW-1185">Reference proteome</keyword>
<feature type="compositionally biased region" description="Basic and acidic residues" evidence="1">
    <location>
        <begin position="28"/>
        <end position="38"/>
    </location>
</feature>
<dbReference type="Proteomes" id="UP000013827">
    <property type="component" value="Unassembled WGS sequence"/>
</dbReference>
<dbReference type="GeneID" id="17254294"/>
<feature type="region of interest" description="Disordered" evidence="1">
    <location>
        <begin position="55"/>
        <end position="89"/>
    </location>
</feature>
<evidence type="ECO:0000313" key="3">
    <source>
        <dbReference type="Proteomes" id="UP000013827"/>
    </source>
</evidence>
<dbReference type="HOGENOM" id="CLU_2021331_0_0_1"/>
<dbReference type="RefSeq" id="XP_005760604.1">
    <property type="nucleotide sequence ID" value="XM_005760547.1"/>
</dbReference>
<reference evidence="2" key="2">
    <citation type="submission" date="2024-10" db="UniProtKB">
        <authorList>
            <consortium name="EnsemblProtists"/>
        </authorList>
    </citation>
    <scope>IDENTIFICATION</scope>
</reference>
<dbReference type="AlphaFoldDB" id="A0A0D3IA90"/>
<name>A0A0D3IA90_EMIH1</name>
<accession>A0A0D3IA90</accession>